<organism evidence="2 3">
    <name type="scientific">Somion occarium</name>
    <dbReference type="NCBI Taxonomy" id="3059160"/>
    <lineage>
        <taxon>Eukaryota</taxon>
        <taxon>Fungi</taxon>
        <taxon>Dikarya</taxon>
        <taxon>Basidiomycota</taxon>
        <taxon>Agaricomycotina</taxon>
        <taxon>Agaricomycetes</taxon>
        <taxon>Polyporales</taxon>
        <taxon>Cerrenaceae</taxon>
        <taxon>Somion</taxon>
    </lineage>
</organism>
<keyword evidence="3" id="KW-1185">Reference proteome</keyword>
<protein>
    <recommendedName>
        <fullName evidence="4">F-box domain-containing protein</fullName>
    </recommendedName>
</protein>
<evidence type="ECO:0000313" key="2">
    <source>
        <dbReference type="EMBL" id="CAL1716879.1"/>
    </source>
</evidence>
<evidence type="ECO:0000313" key="3">
    <source>
        <dbReference type="Proteomes" id="UP001497453"/>
    </source>
</evidence>
<evidence type="ECO:0008006" key="4">
    <source>
        <dbReference type="Google" id="ProtNLM"/>
    </source>
</evidence>
<dbReference type="EMBL" id="OZ037952">
    <property type="protein sequence ID" value="CAL1716879.1"/>
    <property type="molecule type" value="Genomic_DNA"/>
</dbReference>
<feature type="compositionally biased region" description="Basic and acidic residues" evidence="1">
    <location>
        <begin position="712"/>
        <end position="723"/>
    </location>
</feature>
<gene>
    <name evidence="2" type="ORF">GFSPODELE1_LOCUS10948</name>
</gene>
<dbReference type="InterPro" id="IPR032675">
    <property type="entry name" value="LRR_dom_sf"/>
</dbReference>
<accession>A0ABP1ECD4</accession>
<feature type="compositionally biased region" description="Low complexity" evidence="1">
    <location>
        <begin position="726"/>
        <end position="738"/>
    </location>
</feature>
<reference evidence="3" key="1">
    <citation type="submission" date="2024-04" db="EMBL/GenBank/DDBJ databases">
        <authorList>
            <person name="Shaw F."/>
            <person name="Minotto A."/>
        </authorList>
    </citation>
    <scope>NUCLEOTIDE SEQUENCE [LARGE SCALE GENOMIC DNA]</scope>
</reference>
<feature type="region of interest" description="Disordered" evidence="1">
    <location>
        <begin position="635"/>
        <end position="773"/>
    </location>
</feature>
<dbReference type="Proteomes" id="UP001497453">
    <property type="component" value="Chromosome 9"/>
</dbReference>
<feature type="region of interest" description="Disordered" evidence="1">
    <location>
        <begin position="550"/>
        <end position="573"/>
    </location>
</feature>
<dbReference type="Gene3D" id="3.80.10.10">
    <property type="entry name" value="Ribonuclease Inhibitor"/>
    <property type="match status" value="1"/>
</dbReference>
<dbReference type="SUPFAM" id="SSF52047">
    <property type="entry name" value="RNI-like"/>
    <property type="match status" value="1"/>
</dbReference>
<feature type="compositionally biased region" description="Polar residues" evidence="1">
    <location>
        <begin position="643"/>
        <end position="653"/>
    </location>
</feature>
<sequence length="773" mass="86767">MFINPRTEEMNAVDDTGGLEMPLPEETTSHVDLEDHAPQETNLPIAMRVHPIALRLIFETIFPPIEFLDPSLSFGPQSTWSQALRTQKALTHVCRSWRSVALLFLYQDIVFRRVGQIPALVRTIRSNREGIEELVKSITFACFIPEGWDELTNKNIANIMDQCPNIRSLSFFGPFVDWLQTSKGGTKVFDAPRAFKNRSHSITHLTYFDLLHDSTPAINVVPSTLLMSFPKLTYLSITSHCKPPPDFNHASPDPSLLNLSFPCLTHLDVLPKNGPIAMSLFSILSTWSLPSLTHLRMDLSLQWHYCTNYDHHNAFLDKFGPQLQFINFGGNFTVHASFYDGPGGDGPSMPVKSFVRKSANLGHLVMAAWDLDGVESLAWLLTDEFKGRLDIWVPSRDFVLTMSKDDSQDNPDQATHTTGYHYTHTLGSKYDRPNIRLLDQALAHIPNLPLRYPPDSIAKDDISTYVHRVSGLRFIQTRNMIVQYEEDWRKEMPKWDIDHENIHEDESVEFFDVNDDGVDGDEQPGSEPGIKTVDDDLLALLSLLPFQGSSIDDDNLEQPNQDISPSLSHSSDDSGTLNLFQALPFYTPLNHVADHRLADELTTTDDPTQSSTEPLHALDHSERADLFQALPFHISDAEPDVQPTETTTINTDILLNPIPKADSDSDTDSTYDPATDPYPYTESEYSDSDASWDSDDDYLLPPKDPIDQDDAVEGHEENRRDEGDTAGDTSAGASSSRSSRSKPLAVSLFERRGDVEQIGEDEAIGIFDSRREA</sequence>
<proteinExistence type="predicted"/>
<feature type="compositionally biased region" description="Acidic residues" evidence="1">
    <location>
        <begin position="684"/>
        <end position="698"/>
    </location>
</feature>
<feature type="compositionally biased region" description="Low complexity" evidence="1">
    <location>
        <begin position="670"/>
        <end position="680"/>
    </location>
</feature>
<evidence type="ECO:0000256" key="1">
    <source>
        <dbReference type="SAM" id="MobiDB-lite"/>
    </source>
</evidence>
<name>A0ABP1ECD4_9APHY</name>
<feature type="region of interest" description="Disordered" evidence="1">
    <location>
        <begin position="1"/>
        <end position="20"/>
    </location>
</feature>